<dbReference type="CDD" id="cd00592">
    <property type="entry name" value="HTH_MerR-like"/>
    <property type="match status" value="1"/>
</dbReference>
<reference evidence="8" key="1">
    <citation type="submission" date="2018-01" db="EMBL/GenBank/DDBJ databases">
        <title>Rubneribacter badeniensis gen. nov., sp. nov., and Colonibacter rubneri, gen. nov., sp. nov., WGS of new members of the Eggerthellaceae.</title>
        <authorList>
            <person name="Danylec N."/>
            <person name="Stoll D.A."/>
            <person name="Doetsch A."/>
            <person name="Kulling S.E."/>
            <person name="Huch M."/>
        </authorList>
    </citation>
    <scope>NUCLEOTIDE SEQUENCE [LARGE SCALE GENOMIC DNA]</scope>
    <source>
        <strain evidence="8">ResAG-96</strain>
    </source>
</reference>
<dbReference type="PROSITE" id="PS50937">
    <property type="entry name" value="HTH_MERR_2"/>
    <property type="match status" value="1"/>
</dbReference>
<dbReference type="InterPro" id="IPR047057">
    <property type="entry name" value="MerR_fam"/>
</dbReference>
<keyword evidence="3" id="KW-0238">DNA-binding</keyword>
<dbReference type="OrthoDB" id="9809391at2"/>
<evidence type="ECO:0000256" key="2">
    <source>
        <dbReference type="ARBA" id="ARBA00023015"/>
    </source>
</evidence>
<evidence type="ECO:0000313" key="7">
    <source>
        <dbReference type="EMBL" id="PNV67789.1"/>
    </source>
</evidence>
<evidence type="ECO:0000256" key="1">
    <source>
        <dbReference type="ARBA" id="ARBA00022491"/>
    </source>
</evidence>
<evidence type="ECO:0000259" key="6">
    <source>
        <dbReference type="PROSITE" id="PS50937"/>
    </source>
</evidence>
<evidence type="ECO:0000313" key="8">
    <source>
        <dbReference type="Proteomes" id="UP000236197"/>
    </source>
</evidence>
<dbReference type="Proteomes" id="UP000236197">
    <property type="component" value="Unassembled WGS sequence"/>
</dbReference>
<dbReference type="AlphaFoldDB" id="A0A2K2UBX8"/>
<dbReference type="EMBL" id="PPEK01000005">
    <property type="protein sequence ID" value="PNV67789.1"/>
    <property type="molecule type" value="Genomic_DNA"/>
</dbReference>
<proteinExistence type="predicted"/>
<accession>A0A2K2UBX8</accession>
<dbReference type="InterPro" id="IPR000551">
    <property type="entry name" value="MerR-type_HTH_dom"/>
</dbReference>
<dbReference type="InterPro" id="IPR009061">
    <property type="entry name" value="DNA-bd_dom_put_sf"/>
</dbReference>
<keyword evidence="2" id="KW-0805">Transcription regulation</keyword>
<organism evidence="7 8">
    <name type="scientific">Enteroscipio rubneri</name>
    <dbReference type="NCBI Taxonomy" id="2070686"/>
    <lineage>
        <taxon>Bacteria</taxon>
        <taxon>Bacillati</taxon>
        <taxon>Actinomycetota</taxon>
        <taxon>Coriobacteriia</taxon>
        <taxon>Eggerthellales</taxon>
        <taxon>Eggerthellaceae</taxon>
        <taxon>Enteroscipio</taxon>
    </lineage>
</organism>
<name>A0A2K2UBX8_9ACTN</name>
<dbReference type="Pfam" id="PF00376">
    <property type="entry name" value="MerR"/>
    <property type="match status" value="1"/>
</dbReference>
<evidence type="ECO:0000256" key="3">
    <source>
        <dbReference type="ARBA" id="ARBA00023125"/>
    </source>
</evidence>
<dbReference type="RefSeq" id="WP_103264842.1">
    <property type="nucleotide sequence ID" value="NZ_CABMLE010000005.1"/>
</dbReference>
<sequence>MGEPRFYDIKDAARYLGVAPSTLRYWESRGLISAGRNAANDYRRYTVHDLIHASEIAFYRKLGVPAKELESYRTLSAKGLDAALALTEANIEQRIAELEAMRARLAQQRALNAAAEQLRHSGMRPARPAIARLSAIDYDAPEPWKVLVEEPWRYGVFIDARNPALVHEAVADAHPGKETVLWQRIEAEHNTGCLECLLKVAPSMDASNVDELLDRARASGVEPENVAGTYLLTATDDEGRWDFYRAWIGGMRTQPTASC</sequence>
<feature type="coiled-coil region" evidence="5">
    <location>
        <begin position="84"/>
        <end position="118"/>
    </location>
</feature>
<keyword evidence="5" id="KW-0175">Coiled coil</keyword>
<dbReference type="SMART" id="SM00422">
    <property type="entry name" value="HTH_MERR"/>
    <property type="match status" value="1"/>
</dbReference>
<dbReference type="GO" id="GO:0003677">
    <property type="term" value="F:DNA binding"/>
    <property type="evidence" value="ECO:0007669"/>
    <property type="project" value="UniProtKB-KW"/>
</dbReference>
<keyword evidence="4" id="KW-0804">Transcription</keyword>
<feature type="domain" description="HTH merR-type" evidence="6">
    <location>
        <begin position="6"/>
        <end position="75"/>
    </location>
</feature>
<keyword evidence="1" id="KW-0678">Repressor</keyword>
<dbReference type="PANTHER" id="PTHR30204">
    <property type="entry name" value="REDOX-CYCLING DRUG-SENSING TRANSCRIPTIONAL ACTIVATOR SOXR"/>
    <property type="match status" value="1"/>
</dbReference>
<comment type="caution">
    <text evidence="7">The sequence shown here is derived from an EMBL/GenBank/DDBJ whole genome shotgun (WGS) entry which is preliminary data.</text>
</comment>
<evidence type="ECO:0000256" key="4">
    <source>
        <dbReference type="ARBA" id="ARBA00023163"/>
    </source>
</evidence>
<dbReference type="SUPFAM" id="SSF46955">
    <property type="entry name" value="Putative DNA-binding domain"/>
    <property type="match status" value="1"/>
</dbReference>
<dbReference type="PANTHER" id="PTHR30204:SF69">
    <property type="entry name" value="MERR-FAMILY TRANSCRIPTIONAL REGULATOR"/>
    <property type="match status" value="1"/>
</dbReference>
<evidence type="ECO:0000256" key="5">
    <source>
        <dbReference type="SAM" id="Coils"/>
    </source>
</evidence>
<keyword evidence="8" id="KW-1185">Reference proteome</keyword>
<dbReference type="Gene3D" id="1.10.1660.10">
    <property type="match status" value="1"/>
</dbReference>
<protein>
    <submittedName>
        <fullName evidence="7">MerR family transcriptional regulator</fullName>
    </submittedName>
</protein>
<dbReference type="GO" id="GO:0003700">
    <property type="term" value="F:DNA-binding transcription factor activity"/>
    <property type="evidence" value="ECO:0007669"/>
    <property type="project" value="InterPro"/>
</dbReference>
<gene>
    <name evidence="7" type="ORF">C2L71_05790</name>
</gene>